<comment type="caution">
    <text evidence="2">The sequence shown here is derived from an EMBL/GenBank/DDBJ whole genome shotgun (WGS) entry which is preliminary data.</text>
</comment>
<dbReference type="eggNOG" id="COG1024">
    <property type="taxonomic scope" value="Bacteria"/>
</dbReference>
<dbReference type="Pfam" id="PF00378">
    <property type="entry name" value="ECH_1"/>
    <property type="match status" value="1"/>
</dbReference>
<reference evidence="2 3" key="1">
    <citation type="journal article" date="2011" name="J. Bacteriol.">
        <title>Draft Genome Sequence of Gordonia neofelifaecis NRRL B-59395, a Cholesterol-Degrading Actinomycete.</title>
        <authorList>
            <person name="Ge F."/>
            <person name="Li W."/>
            <person name="Chen G."/>
            <person name="Liu Y."/>
            <person name="Zhang G."/>
            <person name="Yong B."/>
            <person name="Wang Q."/>
            <person name="Wang N."/>
            <person name="Huang Z."/>
            <person name="Li W."/>
            <person name="Wang J."/>
            <person name="Wu C."/>
            <person name="Xie Q."/>
            <person name="Liu G."/>
        </authorList>
    </citation>
    <scope>NUCLEOTIDE SEQUENCE [LARGE SCALE GENOMIC DNA]</scope>
    <source>
        <strain evidence="2 3">NRRL B-59395</strain>
    </source>
</reference>
<dbReference type="Gene3D" id="3.90.226.10">
    <property type="entry name" value="2-enoyl-CoA Hydratase, Chain A, domain 1"/>
    <property type="match status" value="1"/>
</dbReference>
<comment type="similarity">
    <text evidence="1">Belongs to the enoyl-CoA hydratase/isomerase family.</text>
</comment>
<sequence>MPGGDFVVSGVATVEPLISTGLPPSEFRVTERSVKYSGMASDLIYVDDDGVLNLTVSTSDAGTALDHDLVLEGREALRAVTRGKLDAGAVLLRGAGKNFCAGGNVAAFAAADDRGDYLRGLADDLHSTIEFLYESELPVVAAVKGWAAGAGMSLVLHADIAIGGTATKLRPAYPGIGLSPDGGMSWLLPRAVGAARARHIIMTDQILAADRALELGILSELVDDDAVEQAAHATAVKLASGPRGSYTAIRRLLHRSATSTLADQLTAEAASISALSTTPEGVEGVDAFLAKRAPDYRGVR</sequence>
<dbReference type="SUPFAM" id="SSF52096">
    <property type="entry name" value="ClpP/crotonase"/>
    <property type="match status" value="1"/>
</dbReference>
<proteinExistence type="inferred from homology"/>
<evidence type="ECO:0000313" key="3">
    <source>
        <dbReference type="Proteomes" id="UP000035065"/>
    </source>
</evidence>
<keyword evidence="3" id="KW-1185">Reference proteome</keyword>
<dbReference type="InterPro" id="IPR029045">
    <property type="entry name" value="ClpP/crotonase-like_dom_sf"/>
</dbReference>
<evidence type="ECO:0000313" key="2">
    <source>
        <dbReference type="EMBL" id="EGD56994.1"/>
    </source>
</evidence>
<dbReference type="STRING" id="644548.SCNU_01410"/>
<organism evidence="2 3">
    <name type="scientific">Gordonia neofelifaecis NRRL B-59395</name>
    <dbReference type="NCBI Taxonomy" id="644548"/>
    <lineage>
        <taxon>Bacteria</taxon>
        <taxon>Bacillati</taxon>
        <taxon>Actinomycetota</taxon>
        <taxon>Actinomycetes</taxon>
        <taxon>Mycobacteriales</taxon>
        <taxon>Gordoniaceae</taxon>
        <taxon>Gordonia</taxon>
    </lineage>
</organism>
<dbReference type="InterPro" id="IPR001753">
    <property type="entry name" value="Enoyl-CoA_hydra/iso"/>
</dbReference>
<dbReference type="Proteomes" id="UP000035065">
    <property type="component" value="Unassembled WGS sequence"/>
</dbReference>
<accession>F1YDQ4</accession>
<evidence type="ECO:0000256" key="1">
    <source>
        <dbReference type="ARBA" id="ARBA00005254"/>
    </source>
</evidence>
<dbReference type="PANTHER" id="PTHR43459:SF1">
    <property type="entry name" value="EG:BACN32G11.4 PROTEIN"/>
    <property type="match status" value="1"/>
</dbReference>
<dbReference type="PANTHER" id="PTHR43459">
    <property type="entry name" value="ENOYL-COA HYDRATASE"/>
    <property type="match status" value="1"/>
</dbReference>
<gene>
    <name evidence="2" type="ORF">SCNU_01410</name>
</gene>
<protein>
    <submittedName>
        <fullName evidence="2">Enoyl-CoA hydratase/isomerase</fullName>
    </submittedName>
</protein>
<dbReference type="AlphaFoldDB" id="F1YDQ4"/>
<keyword evidence="2" id="KW-0413">Isomerase</keyword>
<dbReference type="Gene3D" id="1.10.12.10">
    <property type="entry name" value="Lyase 2-enoyl-coa Hydratase, Chain A, domain 2"/>
    <property type="match status" value="1"/>
</dbReference>
<dbReference type="EMBL" id="AEUD01000001">
    <property type="protein sequence ID" value="EGD56994.1"/>
    <property type="molecule type" value="Genomic_DNA"/>
</dbReference>
<dbReference type="CDD" id="cd06558">
    <property type="entry name" value="crotonase-like"/>
    <property type="match status" value="1"/>
</dbReference>
<name>F1YDQ4_9ACTN</name>
<dbReference type="InterPro" id="IPR014748">
    <property type="entry name" value="Enoyl-CoA_hydra_C"/>
</dbReference>
<dbReference type="GO" id="GO:0016853">
    <property type="term" value="F:isomerase activity"/>
    <property type="evidence" value="ECO:0007669"/>
    <property type="project" value="UniProtKB-KW"/>
</dbReference>